<gene>
    <name evidence="5" type="ORF">CBP51_14700</name>
</gene>
<evidence type="ECO:0000256" key="1">
    <source>
        <dbReference type="ARBA" id="ARBA00012282"/>
    </source>
</evidence>
<dbReference type="InterPro" id="IPR035965">
    <property type="entry name" value="PAS-like_dom_sf"/>
</dbReference>
<protein>
    <recommendedName>
        <fullName evidence="1">cyclic-guanylate-specific phosphodiesterase</fullName>
        <ecNumber evidence="1">3.1.4.52</ecNumber>
    </recommendedName>
</protein>
<name>A0A266Q4Y7_9GAMM</name>
<evidence type="ECO:0000259" key="3">
    <source>
        <dbReference type="PROSITE" id="PS50883"/>
    </source>
</evidence>
<dbReference type="Proteomes" id="UP000216101">
    <property type="component" value="Unassembled WGS sequence"/>
</dbReference>
<dbReference type="SUPFAM" id="SSF141868">
    <property type="entry name" value="EAL domain-like"/>
    <property type="match status" value="1"/>
</dbReference>
<dbReference type="Gene3D" id="3.20.20.450">
    <property type="entry name" value="EAL domain"/>
    <property type="match status" value="1"/>
</dbReference>
<proteinExistence type="predicted"/>
<dbReference type="SMART" id="SM00091">
    <property type="entry name" value="PAS"/>
    <property type="match status" value="1"/>
</dbReference>
<comment type="caution">
    <text evidence="5">The sequence shown here is derived from an EMBL/GenBank/DDBJ whole genome shotgun (WGS) entry which is preliminary data.</text>
</comment>
<dbReference type="CDD" id="cd01948">
    <property type="entry name" value="EAL"/>
    <property type="match status" value="1"/>
</dbReference>
<dbReference type="EMBL" id="NHNI01000002">
    <property type="protein sequence ID" value="OZY84451.1"/>
    <property type="molecule type" value="Genomic_DNA"/>
</dbReference>
<accession>A0A266Q4Y7</accession>
<keyword evidence="2" id="KW-0973">c-di-GMP</keyword>
<dbReference type="PROSITE" id="PS50887">
    <property type="entry name" value="GGDEF"/>
    <property type="match status" value="1"/>
</dbReference>
<evidence type="ECO:0000256" key="2">
    <source>
        <dbReference type="ARBA" id="ARBA00022636"/>
    </source>
</evidence>
<dbReference type="Gene3D" id="3.30.450.20">
    <property type="entry name" value="PAS domain"/>
    <property type="match status" value="2"/>
</dbReference>
<dbReference type="RefSeq" id="WP_094985511.1">
    <property type="nucleotide sequence ID" value="NZ_NHNI01000002.1"/>
</dbReference>
<dbReference type="PANTHER" id="PTHR44757:SF2">
    <property type="entry name" value="BIOFILM ARCHITECTURE MAINTENANCE PROTEIN MBAA"/>
    <property type="match status" value="1"/>
</dbReference>
<dbReference type="PANTHER" id="PTHR44757">
    <property type="entry name" value="DIGUANYLATE CYCLASE DGCP"/>
    <property type="match status" value="1"/>
</dbReference>
<evidence type="ECO:0000313" key="6">
    <source>
        <dbReference type="Proteomes" id="UP000216101"/>
    </source>
</evidence>
<evidence type="ECO:0000259" key="4">
    <source>
        <dbReference type="PROSITE" id="PS50887"/>
    </source>
</evidence>
<dbReference type="InterPro" id="IPR029787">
    <property type="entry name" value="Nucleotide_cyclase"/>
</dbReference>
<sequence>MQHSNPSGNPAILLSANPALENALDAATTAPWCMDVLSGELQVTAQHLNSLAAFFVPLNHISALLQHLRKADRYLFLQAFNTDPQDQDYQRLRSCDVRLPISDGEQVVETVVRFVGRLQAPVSGVNARVFEGLIVAASHWLAQPSDEYALQFLSGLFAESPIPSFITDKQGVLININDACARLFHLSHRQAEQATGFYSILRDKHLQADAELAAAVQSVYLHGCTHTLEMSYSLGNIHRSRFICDKQIHFRVSFLPIPDRQGNIAQVLVQLQDLSREKSARDALQESEASYKAFITNSSEAIWCYDMQPPVAVCAGLEEQVQQIARCARLVEANKVLINMLGVESLDEIIGSGLIDSGSKNYVFDIHYFVKNHYLMVDHDIVRQDSRGKNFYFQICCTGIVEDGYLKRVWGTTKDITARRRYEEKLRYQSFHDSLTALPNREKLYADMQTCFEQRSAEQISALLLIDLDRFKEINDTLGHNVGDHLLQLIGPRLANEMSEIPGTVARLGGDEFAVFLPRIRSTHQAVVFGHRLLDALSQEFDLDGFTTQISASIGISISPHQAQDQHALMRYADIAMYYAKGQMLGLAIYSAEYDPHSTKRLSIISELGRAIRENQLCLYYQPKVLLDEQRCYGFEALIRWIHPELGFVSPVDFIPMAELTTLIHQLTAWVLEKAIEQCRSWQDQGMSLSIAVNLSARNLMDDNIPKLVERLLLKYKLPAARLELEITESSIMTDPARALRNLDALHALGVHLAIDDFGTGYSSLAYLKRLPVQTLKIDSSFVRTMLDDLQDELIVNSTIHLAHNLGLMVVAEGVENEALLNRLREMGCDEAQGFFIGKPMAVVNANEWLVESGWVKQPPQ</sequence>
<dbReference type="InterPro" id="IPR043128">
    <property type="entry name" value="Rev_trsase/Diguanyl_cyclase"/>
</dbReference>
<dbReference type="GO" id="GO:0071111">
    <property type="term" value="F:cyclic-guanylate-specific phosphodiesterase activity"/>
    <property type="evidence" value="ECO:0007669"/>
    <property type="project" value="UniProtKB-EC"/>
</dbReference>
<dbReference type="CDD" id="cd00130">
    <property type="entry name" value="PAS"/>
    <property type="match status" value="1"/>
</dbReference>
<reference evidence="6" key="1">
    <citation type="submission" date="2017-05" db="EMBL/GenBank/DDBJ databases">
        <authorList>
            <person name="Barney B.M."/>
        </authorList>
    </citation>
    <scope>NUCLEOTIDE SEQUENCE [LARGE SCALE GENOMIC DNA]</scope>
    <source>
        <strain evidence="6">PSBB022</strain>
    </source>
</reference>
<dbReference type="InterPro" id="IPR035919">
    <property type="entry name" value="EAL_sf"/>
</dbReference>
<dbReference type="PROSITE" id="PS50883">
    <property type="entry name" value="EAL"/>
    <property type="match status" value="1"/>
</dbReference>
<dbReference type="InterPro" id="IPR001633">
    <property type="entry name" value="EAL_dom"/>
</dbReference>
<dbReference type="InterPro" id="IPR000014">
    <property type="entry name" value="PAS"/>
</dbReference>
<organism evidence="5 6">
    <name type="scientific">Cellvibrio mixtus</name>
    <dbReference type="NCBI Taxonomy" id="39650"/>
    <lineage>
        <taxon>Bacteria</taxon>
        <taxon>Pseudomonadati</taxon>
        <taxon>Pseudomonadota</taxon>
        <taxon>Gammaproteobacteria</taxon>
        <taxon>Cellvibrionales</taxon>
        <taxon>Cellvibrionaceae</taxon>
        <taxon>Cellvibrio</taxon>
    </lineage>
</organism>
<dbReference type="InterPro" id="IPR052155">
    <property type="entry name" value="Biofilm_reg_signaling"/>
</dbReference>
<dbReference type="SMART" id="SM00052">
    <property type="entry name" value="EAL"/>
    <property type="match status" value="1"/>
</dbReference>
<dbReference type="Gene3D" id="3.30.70.270">
    <property type="match status" value="1"/>
</dbReference>
<dbReference type="SUPFAM" id="SSF55785">
    <property type="entry name" value="PYP-like sensor domain (PAS domain)"/>
    <property type="match status" value="2"/>
</dbReference>
<dbReference type="STRING" id="1209072.GCA_000766945_02163"/>
<dbReference type="AlphaFoldDB" id="A0A266Q4Y7"/>
<dbReference type="Pfam" id="PF00563">
    <property type="entry name" value="EAL"/>
    <property type="match status" value="1"/>
</dbReference>
<dbReference type="FunFam" id="3.20.20.450:FF:000001">
    <property type="entry name" value="Cyclic di-GMP phosphodiesterase yahA"/>
    <property type="match status" value="1"/>
</dbReference>
<dbReference type="SUPFAM" id="SSF55073">
    <property type="entry name" value="Nucleotide cyclase"/>
    <property type="match status" value="1"/>
</dbReference>
<feature type="domain" description="GGDEF" evidence="4">
    <location>
        <begin position="459"/>
        <end position="595"/>
    </location>
</feature>
<keyword evidence="6" id="KW-1185">Reference proteome</keyword>
<feature type="domain" description="EAL" evidence="3">
    <location>
        <begin position="601"/>
        <end position="854"/>
    </location>
</feature>
<dbReference type="CDD" id="cd01949">
    <property type="entry name" value="GGDEF"/>
    <property type="match status" value="1"/>
</dbReference>
<dbReference type="Pfam" id="PF00990">
    <property type="entry name" value="GGDEF"/>
    <property type="match status" value="1"/>
</dbReference>
<dbReference type="NCBIfam" id="TIGR00254">
    <property type="entry name" value="GGDEF"/>
    <property type="match status" value="1"/>
</dbReference>
<dbReference type="SMART" id="SM00267">
    <property type="entry name" value="GGDEF"/>
    <property type="match status" value="1"/>
</dbReference>
<dbReference type="InterPro" id="IPR000160">
    <property type="entry name" value="GGDEF_dom"/>
</dbReference>
<dbReference type="EC" id="3.1.4.52" evidence="1"/>
<evidence type="ECO:0000313" key="5">
    <source>
        <dbReference type="EMBL" id="OZY84451.1"/>
    </source>
</evidence>